<proteinExistence type="predicted"/>
<dbReference type="SUPFAM" id="SSF55729">
    <property type="entry name" value="Acyl-CoA N-acyltransferases (Nat)"/>
    <property type="match status" value="1"/>
</dbReference>
<dbReference type="InterPro" id="IPR000182">
    <property type="entry name" value="GNAT_dom"/>
</dbReference>
<sequence>MASDLQQCHGQEELTRLTARSGFSFDVRPVRSGDEAALGQFFTHVAHEDLRFRFLTALNKVGPEFLEMMVEVDHDRTENFLALDPASGTIIATAMVAADEKRECAEVALSIRADYKKKGISWTLLEHAARWAKARGFKCLKSIESRENHQAIELEREMGFCAEEYPGDSTLILLRAELNP</sequence>
<dbReference type="AlphaFoldDB" id="A0A7T2GJL5"/>
<name>A0A7T2GJL5_9SPHN</name>
<dbReference type="RefSeq" id="WP_200971638.1">
    <property type="nucleotide sequence ID" value="NZ_CP065592.1"/>
</dbReference>
<organism evidence="2 3">
    <name type="scientific">Allosphingosinicella flava</name>
    <dbReference type="NCBI Taxonomy" id="2771430"/>
    <lineage>
        <taxon>Bacteria</taxon>
        <taxon>Pseudomonadati</taxon>
        <taxon>Pseudomonadota</taxon>
        <taxon>Alphaproteobacteria</taxon>
        <taxon>Sphingomonadales</taxon>
        <taxon>Sphingomonadaceae</taxon>
        <taxon>Allosphingosinicella</taxon>
    </lineage>
</organism>
<keyword evidence="3" id="KW-1185">Reference proteome</keyword>
<dbReference type="GO" id="GO:0016747">
    <property type="term" value="F:acyltransferase activity, transferring groups other than amino-acyl groups"/>
    <property type="evidence" value="ECO:0007669"/>
    <property type="project" value="InterPro"/>
</dbReference>
<evidence type="ECO:0000259" key="1">
    <source>
        <dbReference type="PROSITE" id="PS51186"/>
    </source>
</evidence>
<dbReference type="InterPro" id="IPR016181">
    <property type="entry name" value="Acyl_CoA_acyltransferase"/>
</dbReference>
<feature type="domain" description="N-acetyltransferase" evidence="1">
    <location>
        <begin position="25"/>
        <end position="179"/>
    </location>
</feature>
<dbReference type="KEGG" id="sflv:IC614_11735"/>
<evidence type="ECO:0000313" key="2">
    <source>
        <dbReference type="EMBL" id="QPQ54962.1"/>
    </source>
</evidence>
<accession>A0A7T2GJL5</accession>
<dbReference type="CDD" id="cd04301">
    <property type="entry name" value="NAT_SF"/>
    <property type="match status" value="1"/>
</dbReference>
<dbReference type="PROSITE" id="PS51186">
    <property type="entry name" value="GNAT"/>
    <property type="match status" value="1"/>
</dbReference>
<protein>
    <submittedName>
        <fullName evidence="2">GNAT family N-acetyltransferase</fullName>
    </submittedName>
</protein>
<evidence type="ECO:0000313" key="3">
    <source>
        <dbReference type="Proteomes" id="UP000594873"/>
    </source>
</evidence>
<dbReference type="Gene3D" id="3.40.630.30">
    <property type="match status" value="1"/>
</dbReference>
<dbReference type="Proteomes" id="UP000594873">
    <property type="component" value="Chromosome"/>
</dbReference>
<dbReference type="EMBL" id="CP065592">
    <property type="protein sequence ID" value="QPQ54962.1"/>
    <property type="molecule type" value="Genomic_DNA"/>
</dbReference>
<reference evidence="2 3" key="1">
    <citation type="submission" date="2020-11" db="EMBL/GenBank/DDBJ databases">
        <title>Genome seq and assembly of Sphingosinicella sp.</title>
        <authorList>
            <person name="Chhetri G."/>
        </authorList>
    </citation>
    <scope>NUCLEOTIDE SEQUENCE [LARGE SCALE GENOMIC DNA]</scope>
    <source>
        <strain evidence="2 3">UDD2</strain>
    </source>
</reference>
<keyword evidence="2" id="KW-0808">Transferase</keyword>
<dbReference type="Pfam" id="PF00583">
    <property type="entry name" value="Acetyltransf_1"/>
    <property type="match status" value="1"/>
</dbReference>
<gene>
    <name evidence="2" type="ORF">IC614_11735</name>
</gene>